<proteinExistence type="predicted"/>
<organism evidence="1 2">
    <name type="scientific">Plasmopara halstedii</name>
    <name type="common">Downy mildew of sunflower</name>
    <dbReference type="NCBI Taxonomy" id="4781"/>
    <lineage>
        <taxon>Eukaryota</taxon>
        <taxon>Sar</taxon>
        <taxon>Stramenopiles</taxon>
        <taxon>Oomycota</taxon>
        <taxon>Peronosporomycetes</taxon>
        <taxon>Peronosporales</taxon>
        <taxon>Peronosporaceae</taxon>
        <taxon>Plasmopara</taxon>
    </lineage>
</organism>
<sequence>MRLNNLFGNCNFGDISWTASLKNTASGQISASKMSSWIGHDDYWPIAAQYSANYAVMYRPLPIN</sequence>
<reference evidence="2" key="1">
    <citation type="submission" date="2014-09" db="EMBL/GenBank/DDBJ databases">
        <authorList>
            <person name="Sharma Rahul"/>
            <person name="Thines Marco"/>
        </authorList>
    </citation>
    <scope>NUCLEOTIDE SEQUENCE [LARGE SCALE GENOMIC DNA]</scope>
</reference>
<evidence type="ECO:0000313" key="2">
    <source>
        <dbReference type="Proteomes" id="UP000054928"/>
    </source>
</evidence>
<dbReference type="AlphaFoldDB" id="A0A0P1AFW6"/>
<dbReference type="GeneID" id="36405291"/>
<dbReference type="Proteomes" id="UP000054928">
    <property type="component" value="Unassembled WGS sequence"/>
</dbReference>
<name>A0A0P1AFW6_PLAHL</name>
<dbReference type="RefSeq" id="XP_024576382.1">
    <property type="nucleotide sequence ID" value="XM_024725624.1"/>
</dbReference>
<evidence type="ECO:0000313" key="1">
    <source>
        <dbReference type="EMBL" id="CEG40013.1"/>
    </source>
</evidence>
<keyword evidence="2" id="KW-1185">Reference proteome</keyword>
<protein>
    <submittedName>
        <fullName evidence="1">Uncharacterized protein</fullName>
    </submittedName>
</protein>
<dbReference type="EMBL" id="CCYD01000468">
    <property type="protein sequence ID" value="CEG40013.1"/>
    <property type="molecule type" value="Genomic_DNA"/>
</dbReference>
<accession>A0A0P1AFW6</accession>